<sequence length="263" mass="29771">MLDVSALKAKIESLKNEIIQDSISPMRLGIILEELLKLLRKVYQANLTDDIEQAIREADTALNKARTALEILEQAIRLHLEASRVSIVDRGIYDPQATYYYQTLNPATGVIETSDVWYGSCRFRCLVTGTGQIPEWSSTDWMFIEGNPYFTVEFRDTDYLFDPDSFECPLEIVAWMYNQDITDDILDADVVWTRYSEDAEGRPRPASDAAWAAKRIGAGKSITITRDDCDFNGYTPKTLRFTATVTLRDGSPSEPVASTSFEY</sequence>
<keyword evidence="1" id="KW-0175">Coiled coil</keyword>
<evidence type="ECO:0000313" key="3">
    <source>
        <dbReference type="Proteomes" id="UP000297149"/>
    </source>
</evidence>
<dbReference type="Proteomes" id="UP000297149">
    <property type="component" value="Chromosome"/>
</dbReference>
<dbReference type="KEGG" id="ddb:E7747_07675"/>
<dbReference type="RefSeq" id="WP_136415163.1">
    <property type="nucleotide sequence ID" value="NZ_CAXHQF010000003.1"/>
</dbReference>
<protein>
    <submittedName>
        <fullName evidence="2">Uncharacterized protein</fullName>
    </submittedName>
</protein>
<accession>A0A4P7W2V7</accession>
<feature type="coiled-coil region" evidence="1">
    <location>
        <begin position="44"/>
        <end position="82"/>
    </location>
</feature>
<keyword evidence="3" id="KW-1185">Reference proteome</keyword>
<evidence type="ECO:0000313" key="2">
    <source>
        <dbReference type="EMBL" id="QCD42162.1"/>
    </source>
</evidence>
<gene>
    <name evidence="2" type="ORF">E7747_07675</name>
</gene>
<organism evidence="2 3">
    <name type="scientific">Duncaniella dubosii</name>
    <dbReference type="NCBI Taxonomy" id="2518971"/>
    <lineage>
        <taxon>Bacteria</taxon>
        <taxon>Pseudomonadati</taxon>
        <taxon>Bacteroidota</taxon>
        <taxon>Bacteroidia</taxon>
        <taxon>Bacteroidales</taxon>
        <taxon>Muribaculaceae</taxon>
        <taxon>Duncaniella</taxon>
    </lineage>
</organism>
<name>A0A4P7W2V7_9BACT</name>
<dbReference type="AlphaFoldDB" id="A0A4P7W2V7"/>
<proteinExistence type="predicted"/>
<dbReference type="EMBL" id="CP039396">
    <property type="protein sequence ID" value="QCD42162.1"/>
    <property type="molecule type" value="Genomic_DNA"/>
</dbReference>
<reference evidence="3" key="1">
    <citation type="submission" date="2019-02" db="EMBL/GenBank/DDBJ databases">
        <title>Isolation and identification of novel species under the genus Muribaculum.</title>
        <authorList>
            <person name="Miyake S."/>
            <person name="Ding Y."/>
            <person name="Low A."/>
            <person name="Soh M."/>
            <person name="Seedorf H."/>
        </authorList>
    </citation>
    <scope>NUCLEOTIDE SEQUENCE [LARGE SCALE GENOMIC DNA]</scope>
    <source>
        <strain evidence="3">H5</strain>
    </source>
</reference>
<evidence type="ECO:0000256" key="1">
    <source>
        <dbReference type="SAM" id="Coils"/>
    </source>
</evidence>